<evidence type="ECO:0000256" key="3">
    <source>
        <dbReference type="ARBA" id="ARBA00023014"/>
    </source>
</evidence>
<sequence length="367" mass="40934">MENNAATAQRSERLTGRIKGRGTVQNAAGRFERFARVAADDGWDSPENDLPVLRTQVTCEQVTKAVTRNTSPDVPFDRSLNPYRGCEHGCIYCFARPSHAYLGLSPGLDFETRLIARPNAAQALEREFRRPSYTPDVLAIGTNTDAYQPIERDRRIMRGVLDVLQRFRHPVAIVTKGSLIERDIDILGDMAADRLASASISITTLDAKIARTMEPRVPSPARRLQIIERLASAGIPVRVSVSPLIPGLTDHELETILQKAHDAGAVAASTISLRLPGEVSDLFQDWLARELPGHATKVMARVRQMHGGRDYDPTFGHRMRGQGAHADLMRRRFKSACKRIGLTEHLQRLRTDLFMRPTQDGDQLSLF</sequence>
<evidence type="ECO:0000313" key="6">
    <source>
        <dbReference type="Proteomes" id="UP000184144"/>
    </source>
</evidence>
<accession>A0A1M4VK66</accession>
<dbReference type="STRING" id="1486859.SAMN05444273_102288"/>
<dbReference type="EMBL" id="FQUV01000002">
    <property type="protein sequence ID" value="SHE69384.1"/>
    <property type="molecule type" value="Genomic_DNA"/>
</dbReference>
<dbReference type="GO" id="GO:0016829">
    <property type="term" value="F:lyase activity"/>
    <property type="evidence" value="ECO:0007669"/>
    <property type="project" value="UniProtKB-KW"/>
</dbReference>
<dbReference type="SFLD" id="SFLDS00029">
    <property type="entry name" value="Radical_SAM"/>
    <property type="match status" value="1"/>
</dbReference>
<dbReference type="SMART" id="SM00729">
    <property type="entry name" value="Elp3"/>
    <property type="match status" value="1"/>
</dbReference>
<dbReference type="InterPro" id="IPR058240">
    <property type="entry name" value="rSAM_sf"/>
</dbReference>
<dbReference type="InterPro" id="IPR040086">
    <property type="entry name" value="MJ0683-like"/>
</dbReference>
<dbReference type="AlphaFoldDB" id="A0A1M4VK66"/>
<dbReference type="OrthoDB" id="9785699at2"/>
<dbReference type="Proteomes" id="UP000184144">
    <property type="component" value="Unassembled WGS sequence"/>
</dbReference>
<dbReference type="PROSITE" id="PS51918">
    <property type="entry name" value="RADICAL_SAM"/>
    <property type="match status" value="1"/>
</dbReference>
<organism evidence="5 6">
    <name type="scientific">Litoreibacter ascidiaceicola</name>
    <dbReference type="NCBI Taxonomy" id="1486859"/>
    <lineage>
        <taxon>Bacteria</taxon>
        <taxon>Pseudomonadati</taxon>
        <taxon>Pseudomonadota</taxon>
        <taxon>Alphaproteobacteria</taxon>
        <taxon>Rhodobacterales</taxon>
        <taxon>Roseobacteraceae</taxon>
        <taxon>Litoreibacter</taxon>
    </lineage>
</organism>
<evidence type="ECO:0000256" key="2">
    <source>
        <dbReference type="ARBA" id="ARBA00023004"/>
    </source>
</evidence>
<keyword evidence="1" id="KW-0479">Metal-binding</keyword>
<dbReference type="InterPro" id="IPR006638">
    <property type="entry name" value="Elp3/MiaA/NifB-like_rSAM"/>
</dbReference>
<dbReference type="CDD" id="cd01335">
    <property type="entry name" value="Radical_SAM"/>
    <property type="match status" value="1"/>
</dbReference>
<proteinExistence type="predicted"/>
<gene>
    <name evidence="5" type="ORF">SAMN05444273_102288</name>
</gene>
<evidence type="ECO:0000259" key="4">
    <source>
        <dbReference type="PROSITE" id="PS51918"/>
    </source>
</evidence>
<keyword evidence="5" id="KW-0456">Lyase</keyword>
<dbReference type="PANTHER" id="PTHR43432:SF3">
    <property type="entry name" value="SLR0285 PROTEIN"/>
    <property type="match status" value="1"/>
</dbReference>
<keyword evidence="6" id="KW-1185">Reference proteome</keyword>
<dbReference type="InterPro" id="IPR007197">
    <property type="entry name" value="rSAM"/>
</dbReference>
<keyword evidence="3" id="KW-0411">Iron-sulfur</keyword>
<dbReference type="GO" id="GO:0051536">
    <property type="term" value="F:iron-sulfur cluster binding"/>
    <property type="evidence" value="ECO:0007669"/>
    <property type="project" value="UniProtKB-KW"/>
</dbReference>
<dbReference type="Gene3D" id="3.80.30.30">
    <property type="match status" value="1"/>
</dbReference>
<name>A0A1M4VK66_9RHOB</name>
<dbReference type="PANTHER" id="PTHR43432">
    <property type="entry name" value="SLR0285 PROTEIN"/>
    <property type="match status" value="1"/>
</dbReference>
<evidence type="ECO:0000256" key="1">
    <source>
        <dbReference type="ARBA" id="ARBA00022723"/>
    </source>
</evidence>
<dbReference type="SUPFAM" id="SSF102114">
    <property type="entry name" value="Radical SAM enzymes"/>
    <property type="match status" value="1"/>
</dbReference>
<dbReference type="GO" id="GO:0046872">
    <property type="term" value="F:metal ion binding"/>
    <property type="evidence" value="ECO:0007669"/>
    <property type="project" value="UniProtKB-KW"/>
</dbReference>
<dbReference type="RefSeq" id="WP_073141153.1">
    <property type="nucleotide sequence ID" value="NZ_FQUV01000002.1"/>
</dbReference>
<dbReference type="NCBIfam" id="NF033668">
    <property type="entry name" value="rSAM_PA0069"/>
    <property type="match status" value="1"/>
</dbReference>
<dbReference type="Pfam" id="PF04055">
    <property type="entry name" value="Radical_SAM"/>
    <property type="match status" value="1"/>
</dbReference>
<evidence type="ECO:0000313" key="5">
    <source>
        <dbReference type="EMBL" id="SHE69384.1"/>
    </source>
</evidence>
<feature type="domain" description="Radical SAM core" evidence="4">
    <location>
        <begin position="72"/>
        <end position="309"/>
    </location>
</feature>
<reference evidence="6" key="1">
    <citation type="submission" date="2016-11" db="EMBL/GenBank/DDBJ databases">
        <authorList>
            <person name="Varghese N."/>
            <person name="Submissions S."/>
        </authorList>
    </citation>
    <scope>NUCLEOTIDE SEQUENCE [LARGE SCALE GENOMIC DNA]</scope>
    <source>
        <strain evidence="6">DSM 100566</strain>
    </source>
</reference>
<protein>
    <submittedName>
        <fullName evidence="5">DNA repair photolyase</fullName>
    </submittedName>
</protein>
<dbReference type="SFLD" id="SFLDG01084">
    <property type="entry name" value="Uncharacterised_Radical_SAM_Su"/>
    <property type="match status" value="1"/>
</dbReference>
<keyword evidence="2" id="KW-0408">Iron</keyword>